<dbReference type="EMBL" id="CP012600">
    <property type="protein sequence ID" value="ALC81924.1"/>
    <property type="molecule type" value="Genomic_DNA"/>
</dbReference>
<sequence>MFILSINEAVNVMLSPIHIPSQVSKNRKGRDVPITREVAKFLQELHREVFSNFDECEHVIYKWVWGSISWSF</sequence>
<evidence type="ECO:0000313" key="1">
    <source>
        <dbReference type="EMBL" id="ALC81924.1"/>
    </source>
</evidence>
<dbReference type="RefSeq" id="WP_053603698.1">
    <property type="nucleotide sequence ID" value="NZ_CP012600.1"/>
</dbReference>
<keyword evidence="2" id="KW-1185">Reference proteome</keyword>
<reference evidence="2" key="1">
    <citation type="submission" date="2015-08" db="EMBL/GenBank/DDBJ databases">
        <title>Genome sequencing project for genomic taxonomy and phylogenomics of Bacillus-like bacteria.</title>
        <authorList>
            <person name="Liu B."/>
            <person name="Wang J."/>
            <person name="Zhu Y."/>
            <person name="Liu G."/>
            <person name="Chen Q."/>
            <person name="Chen Z."/>
            <person name="Lan J."/>
            <person name="Che J."/>
            <person name="Ge C."/>
            <person name="Shi H."/>
            <person name="Pan Z."/>
            <person name="Liu X."/>
        </authorList>
    </citation>
    <scope>NUCLEOTIDE SEQUENCE [LARGE SCALE GENOMIC DNA]</scope>
    <source>
        <strain evidence="2">FJAT-4402</strain>
    </source>
</reference>
<protein>
    <submittedName>
        <fullName evidence="1">Uncharacterized protein</fullName>
    </submittedName>
</protein>
<organism evidence="1 2">
    <name type="scientific">Bacillus gobiensis</name>
    <dbReference type="NCBI Taxonomy" id="1441095"/>
    <lineage>
        <taxon>Bacteria</taxon>
        <taxon>Bacillati</taxon>
        <taxon>Bacillota</taxon>
        <taxon>Bacilli</taxon>
        <taxon>Bacillales</taxon>
        <taxon>Bacillaceae</taxon>
        <taxon>Bacillus</taxon>
    </lineage>
</organism>
<dbReference type="PATRIC" id="fig|1441095.3.peg.2237"/>
<evidence type="ECO:0000313" key="2">
    <source>
        <dbReference type="Proteomes" id="UP000067625"/>
    </source>
</evidence>
<dbReference type="OrthoDB" id="107900at2"/>
<reference evidence="1 2" key="2">
    <citation type="journal article" date="2016" name="Int. J. Syst. Evol. Microbiol.">
        <title>Bacillus gobiensis sp. nov., isolated from a soil sample.</title>
        <authorList>
            <person name="Liu B."/>
            <person name="Liu G.H."/>
            <person name="Cetin S."/>
            <person name="Schumann P."/>
            <person name="Pan Z.Z."/>
            <person name="Chen Q.Q."/>
        </authorList>
    </citation>
    <scope>NUCLEOTIDE SEQUENCE [LARGE SCALE GENOMIC DNA]</scope>
    <source>
        <strain evidence="1 2">FJAT-4402</strain>
    </source>
</reference>
<accession>A0A0M4FH07</accession>
<dbReference type="AlphaFoldDB" id="A0A0M4FH07"/>
<dbReference type="STRING" id="1441095.AM592_10135"/>
<name>A0A0M4FH07_9BACI</name>
<gene>
    <name evidence="1" type="ORF">AM592_10135</name>
</gene>
<proteinExistence type="predicted"/>
<dbReference type="Proteomes" id="UP000067625">
    <property type="component" value="Chromosome"/>
</dbReference>